<name>A0A0E9V2P1_ANGAN</name>
<proteinExistence type="predicted"/>
<protein>
    <submittedName>
        <fullName evidence="1">Uncharacterized protein</fullName>
    </submittedName>
</protein>
<accession>A0A0E9V2P1</accession>
<dbReference type="EMBL" id="GBXM01036183">
    <property type="protein sequence ID" value="JAH72394.1"/>
    <property type="molecule type" value="Transcribed_RNA"/>
</dbReference>
<organism evidence="1">
    <name type="scientific">Anguilla anguilla</name>
    <name type="common">European freshwater eel</name>
    <name type="synonym">Muraena anguilla</name>
    <dbReference type="NCBI Taxonomy" id="7936"/>
    <lineage>
        <taxon>Eukaryota</taxon>
        <taxon>Metazoa</taxon>
        <taxon>Chordata</taxon>
        <taxon>Craniata</taxon>
        <taxon>Vertebrata</taxon>
        <taxon>Euteleostomi</taxon>
        <taxon>Actinopterygii</taxon>
        <taxon>Neopterygii</taxon>
        <taxon>Teleostei</taxon>
        <taxon>Anguilliformes</taxon>
        <taxon>Anguillidae</taxon>
        <taxon>Anguilla</taxon>
    </lineage>
</organism>
<sequence>MDVVNNRIHSGPEILPMATGQWRCNGVMAV</sequence>
<reference evidence="1" key="2">
    <citation type="journal article" date="2015" name="Fish Shellfish Immunol.">
        <title>Early steps in the European eel (Anguilla anguilla)-Vibrio vulnificus interaction in the gills: Role of the RtxA13 toxin.</title>
        <authorList>
            <person name="Callol A."/>
            <person name="Pajuelo D."/>
            <person name="Ebbesson L."/>
            <person name="Teles M."/>
            <person name="MacKenzie S."/>
            <person name="Amaro C."/>
        </authorList>
    </citation>
    <scope>NUCLEOTIDE SEQUENCE</scope>
</reference>
<dbReference type="AlphaFoldDB" id="A0A0E9V2P1"/>
<reference evidence="1" key="1">
    <citation type="submission" date="2014-11" db="EMBL/GenBank/DDBJ databases">
        <authorList>
            <person name="Amaro Gonzalez C."/>
        </authorList>
    </citation>
    <scope>NUCLEOTIDE SEQUENCE</scope>
</reference>
<evidence type="ECO:0000313" key="1">
    <source>
        <dbReference type="EMBL" id="JAH72394.1"/>
    </source>
</evidence>